<feature type="transmembrane region" description="Helical" evidence="6">
    <location>
        <begin position="457"/>
        <end position="477"/>
    </location>
</feature>
<dbReference type="Pfam" id="PF13440">
    <property type="entry name" value="Polysacc_synt_3"/>
    <property type="match status" value="1"/>
</dbReference>
<keyword evidence="5 6" id="KW-0472">Membrane</keyword>
<dbReference type="GO" id="GO:0005886">
    <property type="term" value="C:plasma membrane"/>
    <property type="evidence" value="ECO:0007669"/>
    <property type="project" value="UniProtKB-SubCell"/>
</dbReference>
<proteinExistence type="predicted"/>
<evidence type="ECO:0000256" key="2">
    <source>
        <dbReference type="ARBA" id="ARBA00022475"/>
    </source>
</evidence>
<feature type="transmembrane region" description="Helical" evidence="6">
    <location>
        <begin position="330"/>
        <end position="353"/>
    </location>
</feature>
<evidence type="ECO:0000256" key="3">
    <source>
        <dbReference type="ARBA" id="ARBA00022692"/>
    </source>
</evidence>
<feature type="transmembrane region" description="Helical" evidence="6">
    <location>
        <begin position="215"/>
        <end position="235"/>
    </location>
</feature>
<feature type="transmembrane region" description="Helical" evidence="6">
    <location>
        <begin position="85"/>
        <end position="112"/>
    </location>
</feature>
<evidence type="ECO:0000313" key="7">
    <source>
        <dbReference type="EMBL" id="RZT02058.1"/>
    </source>
</evidence>
<keyword evidence="2" id="KW-1003">Cell membrane</keyword>
<feature type="transmembrane region" description="Helical" evidence="6">
    <location>
        <begin position="118"/>
        <end position="141"/>
    </location>
</feature>
<keyword evidence="4 6" id="KW-1133">Transmembrane helix</keyword>
<feature type="transmembrane region" description="Helical" evidence="6">
    <location>
        <begin position="365"/>
        <end position="391"/>
    </location>
</feature>
<feature type="transmembrane region" description="Helical" evidence="6">
    <location>
        <begin position="183"/>
        <end position="203"/>
    </location>
</feature>
<dbReference type="PANTHER" id="PTHR30250">
    <property type="entry name" value="PST FAMILY PREDICTED COLANIC ACID TRANSPORTER"/>
    <property type="match status" value="1"/>
</dbReference>
<evidence type="ECO:0000256" key="5">
    <source>
        <dbReference type="ARBA" id="ARBA00023136"/>
    </source>
</evidence>
<keyword evidence="8" id="KW-1185">Reference proteome</keyword>
<feature type="transmembrane region" description="Helical" evidence="6">
    <location>
        <begin position="255"/>
        <end position="277"/>
    </location>
</feature>
<dbReference type="EMBL" id="SGXF01000001">
    <property type="protein sequence ID" value="RZT02058.1"/>
    <property type="molecule type" value="Genomic_DNA"/>
</dbReference>
<gene>
    <name evidence="7" type="ORF">EV209_0163</name>
</gene>
<evidence type="ECO:0000256" key="6">
    <source>
        <dbReference type="SAM" id="Phobius"/>
    </source>
</evidence>
<feature type="transmembrane region" description="Helical" evidence="6">
    <location>
        <begin position="153"/>
        <end position="171"/>
    </location>
</feature>
<dbReference type="OrthoDB" id="2081308at2"/>
<evidence type="ECO:0000313" key="8">
    <source>
        <dbReference type="Proteomes" id="UP000292927"/>
    </source>
</evidence>
<evidence type="ECO:0000256" key="1">
    <source>
        <dbReference type="ARBA" id="ARBA00004651"/>
    </source>
</evidence>
<accession>A0A4Q7PPT2</accession>
<comment type="caution">
    <text evidence="7">The sequence shown here is derived from an EMBL/GenBank/DDBJ whole genome shotgun (WGS) entry which is preliminary data.</text>
</comment>
<feature type="transmembrane region" description="Helical" evidence="6">
    <location>
        <begin position="298"/>
        <end position="318"/>
    </location>
</feature>
<name>A0A4Q7PPT2_9FIRM</name>
<dbReference type="RefSeq" id="WP_130432104.1">
    <property type="nucleotide sequence ID" value="NZ_SGXF01000001.1"/>
</dbReference>
<feature type="transmembrane region" description="Helical" evidence="6">
    <location>
        <begin position="429"/>
        <end position="451"/>
    </location>
</feature>
<organism evidence="7 8">
    <name type="scientific">Cuneatibacter caecimuris</name>
    <dbReference type="NCBI Taxonomy" id="1796618"/>
    <lineage>
        <taxon>Bacteria</taxon>
        <taxon>Bacillati</taxon>
        <taxon>Bacillota</taxon>
        <taxon>Clostridia</taxon>
        <taxon>Lachnospirales</taxon>
        <taxon>Lachnospiraceae</taxon>
        <taxon>Cuneatibacter</taxon>
    </lineage>
</organism>
<keyword evidence="3 6" id="KW-0812">Transmembrane</keyword>
<evidence type="ECO:0000256" key="4">
    <source>
        <dbReference type="ARBA" id="ARBA00022989"/>
    </source>
</evidence>
<dbReference type="AlphaFoldDB" id="A0A4Q7PPT2"/>
<comment type="subcellular location">
    <subcellularLocation>
        <location evidence="1">Cell membrane</location>
        <topology evidence="1">Multi-pass membrane protein</topology>
    </subcellularLocation>
</comment>
<feature type="transmembrane region" description="Helical" evidence="6">
    <location>
        <begin position="397"/>
        <end position="417"/>
    </location>
</feature>
<feature type="transmembrane region" description="Helical" evidence="6">
    <location>
        <begin position="14"/>
        <end position="38"/>
    </location>
</feature>
<reference evidence="7 8" key="1">
    <citation type="submission" date="2019-02" db="EMBL/GenBank/DDBJ databases">
        <title>Genomic Encyclopedia of Type Strains, Phase IV (KMG-IV): sequencing the most valuable type-strain genomes for metagenomic binning, comparative biology and taxonomic classification.</title>
        <authorList>
            <person name="Goeker M."/>
        </authorList>
    </citation>
    <scope>NUCLEOTIDE SEQUENCE [LARGE SCALE GENOMIC DNA]</scope>
    <source>
        <strain evidence="7 8">DSM 29486</strain>
    </source>
</reference>
<dbReference type="Proteomes" id="UP000292927">
    <property type="component" value="Unassembled WGS sequence"/>
</dbReference>
<feature type="transmembrane region" description="Helical" evidence="6">
    <location>
        <begin position="50"/>
        <end position="73"/>
    </location>
</feature>
<protein>
    <submittedName>
        <fullName evidence="7">O-antigen/teichoic acid export membrane protein</fullName>
    </submittedName>
</protein>
<dbReference type="PANTHER" id="PTHR30250:SF11">
    <property type="entry name" value="O-ANTIGEN TRANSPORTER-RELATED"/>
    <property type="match status" value="1"/>
</dbReference>
<dbReference type="InterPro" id="IPR050833">
    <property type="entry name" value="Poly_Biosynth_Transport"/>
</dbReference>
<sequence>MKLFGRKSSVGGDAIYLTVSRVAVSLIGLATSMLLARFRTLEEFGTYSQIIMVTDLVSTILMLGLPNSINYFLAKAETEEEKKRFMSIYMTLSTILMAAIALCLFCAVPMIIRYFNNPAITAFAYVFAIYPWSSLMINSLGNTCVVYGKANRLIIFNVFYAISTLLVLLFTKAVGMSFQQYMALYMAVMMGFALFALGWINKLVGAIRPLLSKRIIKEVFAFSVPMGLASVVGTLNAELDKLVIGKFFTTEEYAIFANAAKELPVTILATSLTAVLLPKFVRLLGRGKNEKAVEMWGYAANLSFCFMSLIVGGFIVFAPDIMSLFYSEKYVTSGGVMVFRIYAVILLFRAIYWGIILNATGKTKFVFYSSLLTLTLNFAGNIAFCFVIGFIGPAVSSLVVTSIMAVVQLGFSSRIIHVPFSRIMPWKKIGMYIAETALLGGVFSAVRYGVFSGISRQISIVTSIGLGIIWMILYVWINKKDLLTNWRQLNSVTYE</sequence>